<dbReference type="GeneID" id="36330049"/>
<evidence type="ECO:0000313" key="3">
    <source>
        <dbReference type="Proteomes" id="UP000194127"/>
    </source>
</evidence>
<keyword evidence="3" id="KW-1185">Reference proteome</keyword>
<evidence type="ECO:0000256" key="1">
    <source>
        <dbReference type="SAM" id="MobiDB-lite"/>
    </source>
</evidence>
<sequence>MNAIVVLEFVYHKVQKDLYDCIQMHTSGGGTDIRIAEAEADSSPPEDITRPLKRRPLADTRTDEVRAERLLPPDIWSDATTADDGAFFGLGHIPISDCASVEDAKSDAVDPSLECVSRPLKRKRSADTSTYGVRAKRGRTSGTLNDATKVEAIASFDLLHIPINDYTKIRGVEPDTAPAVALYIHLHAPCEAIARPPKRKRCADTTTDEMHDNWVRVRRGGGVLYPASRHASTVVRHDLRILWETNRLLMIPHPDHIDHPDTRPVYTYHVIAENERPLDSGTPQDYTIIPLATTAACSYRSLGWHELSANLHLMTIRVGREFIKRPLHYEHSLPIDALVHIPIITLVHPDAVEPVSPYIEQESSVEGISRLQKRKRSPDTDTDEVFAKRMRTSVIECNASNVEDGVPFGPHPRCMITGCVSADVEACYILPPNMPQLLMNRKIDYITFNMRTNYNALRCHIPANIIFLRRDFRELWETNRLLIIPHSDHLKKSVYGTVYKCYVVAEDEHPPDSCATMGHPVTPSLMTAPCSYRSLGCHELNINLRLMIFRAGQKLSKRPLHYQHVLRALLPHQEVDHAYSIVDRYELWTIPVPHEMVPNRRLWETGEISACPDDYYDWPEKQYCSPLLDDDTVRFPRPFRPIVSGIKRKHFGDTNVGTEAYTAEKYAQQEVSIRQWCLDCDQARDEWTMGPPAEPEDAAILAYRQEEAGDVLPIVQKLCSVESYFSRSSASRMAVCWRTTLVGEPRRLAVMTGDSMTTSANRVILVSPILADKSDVLLDRAQQSSAIFGNSGAMGYGDVRTTRQELLAMRITRLILLIASDAFSCRRW</sequence>
<protein>
    <submittedName>
        <fullName evidence="2">Uncharacterized protein</fullName>
    </submittedName>
</protein>
<gene>
    <name evidence="2" type="ORF">POSPLADRAFT_1139929</name>
</gene>
<accession>A0A1X6N5E0</accession>
<dbReference type="RefSeq" id="XP_024340437.1">
    <property type="nucleotide sequence ID" value="XM_024485100.1"/>
</dbReference>
<dbReference type="Proteomes" id="UP000194127">
    <property type="component" value="Unassembled WGS sequence"/>
</dbReference>
<name>A0A1X6N5E0_9APHY</name>
<dbReference type="EMBL" id="KZ110595">
    <property type="protein sequence ID" value="OSX63643.1"/>
    <property type="molecule type" value="Genomic_DNA"/>
</dbReference>
<reference evidence="2 3" key="1">
    <citation type="submission" date="2017-04" db="EMBL/GenBank/DDBJ databases">
        <title>Genome Sequence of the Model Brown-Rot Fungus Postia placenta SB12.</title>
        <authorList>
            <consortium name="DOE Joint Genome Institute"/>
            <person name="Gaskell J."/>
            <person name="Kersten P."/>
            <person name="Larrondo L.F."/>
            <person name="Canessa P."/>
            <person name="Martinez D."/>
            <person name="Hibbett D."/>
            <person name="Schmoll M."/>
            <person name="Kubicek C.P."/>
            <person name="Martinez A.T."/>
            <person name="Yadav J."/>
            <person name="Master E."/>
            <person name="Magnuson J.K."/>
            <person name="James T."/>
            <person name="Yaver D."/>
            <person name="Berka R."/>
            <person name="Labutti K."/>
            <person name="Lipzen A."/>
            <person name="Aerts A."/>
            <person name="Barry K."/>
            <person name="Henrissat B."/>
            <person name="Blanchette R."/>
            <person name="Grigoriev I."/>
            <person name="Cullen D."/>
        </authorList>
    </citation>
    <scope>NUCLEOTIDE SEQUENCE [LARGE SCALE GENOMIC DNA]</scope>
    <source>
        <strain evidence="2 3">MAD-698-R-SB12</strain>
    </source>
</reference>
<dbReference type="OrthoDB" id="10269257at2759"/>
<proteinExistence type="predicted"/>
<feature type="region of interest" description="Disordered" evidence="1">
    <location>
        <begin position="38"/>
        <end position="61"/>
    </location>
</feature>
<dbReference type="AlphaFoldDB" id="A0A1X6N5E0"/>
<evidence type="ECO:0000313" key="2">
    <source>
        <dbReference type="EMBL" id="OSX63643.1"/>
    </source>
</evidence>
<dbReference type="STRING" id="670580.A0A1X6N5E0"/>
<organism evidence="2 3">
    <name type="scientific">Postia placenta MAD-698-R-SB12</name>
    <dbReference type="NCBI Taxonomy" id="670580"/>
    <lineage>
        <taxon>Eukaryota</taxon>
        <taxon>Fungi</taxon>
        <taxon>Dikarya</taxon>
        <taxon>Basidiomycota</taxon>
        <taxon>Agaricomycotina</taxon>
        <taxon>Agaricomycetes</taxon>
        <taxon>Polyporales</taxon>
        <taxon>Adustoporiaceae</taxon>
        <taxon>Rhodonia</taxon>
    </lineage>
</organism>